<accession>A0A1I7NRP2</accession>
<feature type="transmembrane region" description="Helical" evidence="3">
    <location>
        <begin position="151"/>
        <end position="171"/>
    </location>
</feature>
<comment type="similarity">
    <text evidence="1">Belongs to the type III secretion exporter family.</text>
</comment>
<sequence>MAEGQDKDSRTEEATDKRMSDARGEGNIPISREATNFSYLLAALLVISVLGQVFLTHFAELLMGLLANAGSIRLESAGDLGMVFDVVGRSAALMTAPIILCFSAAGILASVLQTPPMLIFKRVTPELSRLSPAKGWKRIFSANGSFEFLKLTLRLIMVAATSGAILMLLWNEFANSIWSDPAAILRLSQKSVTLLLTSLAVLSFCLLIFDLPVTHVLWRRQLRMKPQEVKDERKQSEGDPLIKARRRSIARSRARQRMLHAVPRATLVIANPTHFAVALRYVRSEGGAPRVVAKGQDLIALTIRRIAEENDIPVIEDKALARSLYAKVSVDQMIPVEFYKAVAAILLRLQAGRNRSGPVRA</sequence>
<feature type="transmembrane region" description="Helical" evidence="3">
    <location>
        <begin position="37"/>
        <end position="59"/>
    </location>
</feature>
<feature type="transmembrane region" description="Helical" evidence="3">
    <location>
        <begin position="191"/>
        <end position="218"/>
    </location>
</feature>
<feature type="compositionally biased region" description="Basic and acidic residues" evidence="2">
    <location>
        <begin position="1"/>
        <end position="24"/>
    </location>
</feature>
<dbReference type="SUPFAM" id="SSF160544">
    <property type="entry name" value="EscU C-terminal domain-like"/>
    <property type="match status" value="1"/>
</dbReference>
<feature type="region of interest" description="Disordered" evidence="2">
    <location>
        <begin position="1"/>
        <end position="25"/>
    </location>
</feature>
<evidence type="ECO:0000313" key="5">
    <source>
        <dbReference type="Proteomes" id="UP000199423"/>
    </source>
</evidence>
<dbReference type="GO" id="GO:0009306">
    <property type="term" value="P:protein secretion"/>
    <property type="evidence" value="ECO:0007669"/>
    <property type="project" value="InterPro"/>
</dbReference>
<dbReference type="PANTHER" id="PTHR30531">
    <property type="entry name" value="FLAGELLAR BIOSYNTHETIC PROTEIN FLHB"/>
    <property type="match status" value="1"/>
</dbReference>
<keyword evidence="4" id="KW-0969">Cilium</keyword>
<dbReference type="PRINTS" id="PR00950">
    <property type="entry name" value="TYPE3IMSPROT"/>
</dbReference>
<dbReference type="InterPro" id="IPR029025">
    <property type="entry name" value="T3SS_substrate_exporter_C"/>
</dbReference>
<keyword evidence="3" id="KW-1133">Transmembrane helix</keyword>
<keyword evidence="3" id="KW-0472">Membrane</keyword>
<dbReference type="PANTHER" id="PTHR30531:SF12">
    <property type="entry name" value="FLAGELLAR BIOSYNTHETIC PROTEIN FLHB"/>
    <property type="match status" value="1"/>
</dbReference>
<evidence type="ECO:0000313" key="4">
    <source>
        <dbReference type="EMBL" id="SFV37258.1"/>
    </source>
</evidence>
<keyword evidence="5" id="KW-1185">Reference proteome</keyword>
<dbReference type="RefSeq" id="WP_092868596.1">
    <property type="nucleotide sequence ID" value="NZ_FPCH01000003.1"/>
</dbReference>
<evidence type="ECO:0000256" key="2">
    <source>
        <dbReference type="SAM" id="MobiDB-lite"/>
    </source>
</evidence>
<feature type="transmembrane region" description="Helical" evidence="3">
    <location>
        <begin position="91"/>
        <end position="112"/>
    </location>
</feature>
<name>A0A1I7NRP2_9HYPH</name>
<dbReference type="GO" id="GO:0005886">
    <property type="term" value="C:plasma membrane"/>
    <property type="evidence" value="ECO:0007669"/>
    <property type="project" value="TreeGrafter"/>
</dbReference>
<protein>
    <submittedName>
        <fullName evidence="4">Flagellar biosynthetic protein FlhB</fullName>
    </submittedName>
</protein>
<dbReference type="AlphaFoldDB" id="A0A1I7NRP2"/>
<proteinExistence type="inferred from homology"/>
<evidence type="ECO:0000256" key="1">
    <source>
        <dbReference type="ARBA" id="ARBA00010690"/>
    </source>
</evidence>
<dbReference type="Gene3D" id="6.10.250.2080">
    <property type="match status" value="1"/>
</dbReference>
<keyword evidence="4" id="KW-0966">Cell projection</keyword>
<keyword evidence="3" id="KW-0812">Transmembrane</keyword>
<evidence type="ECO:0000256" key="3">
    <source>
        <dbReference type="SAM" id="Phobius"/>
    </source>
</evidence>
<dbReference type="InterPro" id="IPR006135">
    <property type="entry name" value="T3SS_substrate_exporter"/>
</dbReference>
<dbReference type="Pfam" id="PF01312">
    <property type="entry name" value="Bac_export_2"/>
    <property type="match status" value="1"/>
</dbReference>
<dbReference type="Proteomes" id="UP000199423">
    <property type="component" value="Unassembled WGS sequence"/>
</dbReference>
<gene>
    <name evidence="4" type="ORF">SAMN04488557_3071</name>
</gene>
<dbReference type="OrthoDB" id="9807950at2"/>
<dbReference type="EMBL" id="FPCH01000003">
    <property type="protein sequence ID" value="SFV37258.1"/>
    <property type="molecule type" value="Genomic_DNA"/>
</dbReference>
<dbReference type="Gene3D" id="3.40.1690.10">
    <property type="entry name" value="secretion proteins EscU"/>
    <property type="match status" value="1"/>
</dbReference>
<organism evidence="4 5">
    <name type="scientific">Hyphomicrobium facile</name>
    <dbReference type="NCBI Taxonomy" id="51670"/>
    <lineage>
        <taxon>Bacteria</taxon>
        <taxon>Pseudomonadati</taxon>
        <taxon>Pseudomonadota</taxon>
        <taxon>Alphaproteobacteria</taxon>
        <taxon>Hyphomicrobiales</taxon>
        <taxon>Hyphomicrobiaceae</taxon>
        <taxon>Hyphomicrobium</taxon>
    </lineage>
</organism>
<dbReference type="STRING" id="51670.SAMN04488557_3071"/>
<reference evidence="5" key="1">
    <citation type="submission" date="2016-10" db="EMBL/GenBank/DDBJ databases">
        <authorList>
            <person name="Varghese N."/>
            <person name="Submissions S."/>
        </authorList>
    </citation>
    <scope>NUCLEOTIDE SEQUENCE [LARGE SCALE GENOMIC DNA]</scope>
    <source>
        <strain evidence="5">DSM 1565</strain>
    </source>
</reference>
<keyword evidence="4" id="KW-0282">Flagellum</keyword>